<dbReference type="SUPFAM" id="SSF54427">
    <property type="entry name" value="NTF2-like"/>
    <property type="match status" value="1"/>
</dbReference>
<dbReference type="InterPro" id="IPR037401">
    <property type="entry name" value="SnoaL-like"/>
</dbReference>
<dbReference type="RefSeq" id="WP_114205771.1">
    <property type="nucleotide sequence ID" value="NZ_CP030840.1"/>
</dbReference>
<dbReference type="InterPro" id="IPR032710">
    <property type="entry name" value="NTF2-like_dom_sf"/>
</dbReference>
<gene>
    <name evidence="2" type="ORF">ACPOL_0699</name>
</gene>
<sequence length="167" mass="18742">MTNNTSNTELLVRQLLDRQDIQDTISRYSQGQDSHQGADSNILEQWDNTFAKNGTVDYSVAGGTKGSYRDLAKWMRGEGATSGSMSGFSNWQHMLSLPVVSLTGDTAKARTDFFATHRGKKENEFNVHYNAAGAFHDELVRTTDGWRIKFRRLEVYFGDPLQIAKIG</sequence>
<evidence type="ECO:0000259" key="1">
    <source>
        <dbReference type="Pfam" id="PF13577"/>
    </source>
</evidence>
<protein>
    <recommendedName>
        <fullName evidence="1">SnoaL-like domain-containing protein</fullName>
    </recommendedName>
</protein>
<dbReference type="Proteomes" id="UP000253606">
    <property type="component" value="Chromosome"/>
</dbReference>
<evidence type="ECO:0000313" key="3">
    <source>
        <dbReference type="Proteomes" id="UP000253606"/>
    </source>
</evidence>
<dbReference type="Pfam" id="PF13577">
    <property type="entry name" value="SnoaL_4"/>
    <property type="match status" value="1"/>
</dbReference>
<organism evidence="2 3">
    <name type="scientific">Acidisarcina polymorpha</name>
    <dbReference type="NCBI Taxonomy" id="2211140"/>
    <lineage>
        <taxon>Bacteria</taxon>
        <taxon>Pseudomonadati</taxon>
        <taxon>Acidobacteriota</taxon>
        <taxon>Terriglobia</taxon>
        <taxon>Terriglobales</taxon>
        <taxon>Acidobacteriaceae</taxon>
        <taxon>Acidisarcina</taxon>
    </lineage>
</organism>
<dbReference type="KEGG" id="abas:ACPOL_0699"/>
<accession>A0A2Z5FTL5</accession>
<keyword evidence="3" id="KW-1185">Reference proteome</keyword>
<proteinExistence type="predicted"/>
<evidence type="ECO:0000313" key="2">
    <source>
        <dbReference type="EMBL" id="AXC10062.1"/>
    </source>
</evidence>
<reference evidence="2 3" key="1">
    <citation type="journal article" date="2018" name="Front. Microbiol.">
        <title>Hydrolytic Capabilities as a Key to Environmental Success: Chitinolytic and Cellulolytic Acidobacteria From Acidic Sub-arctic Soils and Boreal Peatlands.</title>
        <authorList>
            <person name="Belova S.E."/>
            <person name="Ravin N.V."/>
            <person name="Pankratov T.A."/>
            <person name="Rakitin A.L."/>
            <person name="Ivanova A.A."/>
            <person name="Beletsky A.V."/>
            <person name="Mardanov A.V."/>
            <person name="Sinninghe Damste J.S."/>
            <person name="Dedysh S.N."/>
        </authorList>
    </citation>
    <scope>NUCLEOTIDE SEQUENCE [LARGE SCALE GENOMIC DNA]</scope>
    <source>
        <strain evidence="2 3">SBC82</strain>
    </source>
</reference>
<dbReference type="Gene3D" id="3.10.450.50">
    <property type="match status" value="1"/>
</dbReference>
<dbReference type="EMBL" id="CP030840">
    <property type="protein sequence ID" value="AXC10062.1"/>
    <property type="molecule type" value="Genomic_DNA"/>
</dbReference>
<dbReference type="OrthoDB" id="2860904at2"/>
<dbReference type="AlphaFoldDB" id="A0A2Z5FTL5"/>
<feature type="domain" description="SnoaL-like" evidence="1">
    <location>
        <begin position="13"/>
        <end position="152"/>
    </location>
</feature>
<name>A0A2Z5FTL5_9BACT</name>